<proteinExistence type="predicted"/>
<feature type="domain" description="RRP12 HEAT" evidence="4">
    <location>
        <begin position="411"/>
        <end position="673"/>
    </location>
</feature>
<name>A0A443QT58_9ACAR</name>
<protein>
    <submittedName>
        <fullName evidence="6">RRP12-like protein</fullName>
    </submittedName>
</protein>
<dbReference type="InterPro" id="IPR016024">
    <property type="entry name" value="ARM-type_fold"/>
</dbReference>
<dbReference type="EMBL" id="NCKU01004274">
    <property type="protein sequence ID" value="RWS06205.1"/>
    <property type="molecule type" value="Genomic_DNA"/>
</dbReference>
<reference evidence="6 7" key="1">
    <citation type="journal article" date="2018" name="Gigascience">
        <title>Genomes of trombidid mites reveal novel predicted allergens and laterally-transferred genes associated with secondary metabolism.</title>
        <authorList>
            <person name="Dong X."/>
            <person name="Chaisiri K."/>
            <person name="Xia D."/>
            <person name="Armstrong S.D."/>
            <person name="Fang Y."/>
            <person name="Donnelly M.J."/>
            <person name="Kadowaki T."/>
            <person name="McGarry J.W."/>
            <person name="Darby A.C."/>
            <person name="Makepeace B.L."/>
        </authorList>
    </citation>
    <scope>NUCLEOTIDE SEQUENCE [LARGE SCALE GENOMIC DNA]</scope>
    <source>
        <strain evidence="6">UoL-WK</strain>
    </source>
</reference>
<keyword evidence="7" id="KW-1185">Reference proteome</keyword>
<accession>A0A443QT58</accession>
<feature type="compositionally biased region" description="Acidic residues" evidence="3">
    <location>
        <begin position="1091"/>
        <end position="1102"/>
    </location>
</feature>
<feature type="compositionally biased region" description="Basic residues" evidence="3">
    <location>
        <begin position="1"/>
        <end position="15"/>
    </location>
</feature>
<dbReference type="Pfam" id="PF25772">
    <property type="entry name" value="HEAT_RRP12_N"/>
    <property type="match status" value="1"/>
</dbReference>
<dbReference type="OrthoDB" id="2192888at2759"/>
<dbReference type="InterPro" id="IPR012978">
    <property type="entry name" value="HEAT_RRP12"/>
</dbReference>
<dbReference type="Proteomes" id="UP000285301">
    <property type="component" value="Unassembled WGS sequence"/>
</dbReference>
<evidence type="ECO:0000259" key="4">
    <source>
        <dbReference type="Pfam" id="PF08161"/>
    </source>
</evidence>
<feature type="region of interest" description="Disordered" evidence="3">
    <location>
        <begin position="1"/>
        <end position="28"/>
    </location>
</feature>
<dbReference type="STRING" id="1965070.A0A443QT58"/>
<dbReference type="GO" id="GO:0005634">
    <property type="term" value="C:nucleus"/>
    <property type="evidence" value="ECO:0007669"/>
    <property type="project" value="UniProtKB-SubCell"/>
</dbReference>
<evidence type="ECO:0000256" key="1">
    <source>
        <dbReference type="ARBA" id="ARBA00004123"/>
    </source>
</evidence>
<dbReference type="PANTHER" id="PTHR48287">
    <property type="entry name" value="ARM REPEAT SUPERFAMILY PROTEIN"/>
    <property type="match status" value="1"/>
</dbReference>
<gene>
    <name evidence="6" type="ORF">B4U79_00887</name>
</gene>
<dbReference type="InterPro" id="IPR057860">
    <property type="entry name" value="HEAT_RRP12_N"/>
</dbReference>
<dbReference type="AlphaFoldDB" id="A0A443QT58"/>
<evidence type="ECO:0000313" key="6">
    <source>
        <dbReference type="EMBL" id="RWS06205.1"/>
    </source>
</evidence>
<evidence type="ECO:0000256" key="3">
    <source>
        <dbReference type="SAM" id="MobiDB-lite"/>
    </source>
</evidence>
<dbReference type="Pfam" id="PF08161">
    <property type="entry name" value="RRP12_HEAT"/>
    <property type="match status" value="1"/>
</dbReference>
<feature type="compositionally biased region" description="Basic and acidic residues" evidence="3">
    <location>
        <begin position="1121"/>
        <end position="1146"/>
    </location>
</feature>
<keyword evidence="2" id="KW-0539">Nucleus</keyword>
<comment type="caution">
    <text evidence="6">The sequence shown here is derived from an EMBL/GenBank/DDBJ whole genome shotgun (WGS) entry which is preliminary data.</text>
</comment>
<feature type="region of interest" description="Disordered" evidence="3">
    <location>
        <begin position="1075"/>
        <end position="1154"/>
    </location>
</feature>
<evidence type="ECO:0000256" key="2">
    <source>
        <dbReference type="ARBA" id="ARBA00023242"/>
    </source>
</evidence>
<evidence type="ECO:0000313" key="7">
    <source>
        <dbReference type="Proteomes" id="UP000285301"/>
    </source>
</evidence>
<dbReference type="InterPro" id="IPR052087">
    <property type="entry name" value="RRP12"/>
</dbReference>
<feature type="domain" description="RRP12 N-terminal HEAT" evidence="5">
    <location>
        <begin position="104"/>
        <end position="341"/>
    </location>
</feature>
<comment type="subcellular location">
    <subcellularLocation>
        <location evidence="1">Nucleus</location>
    </subcellularLocation>
</comment>
<sequence>MRIAKKATKGKGKQWKRGESSSCNPSTNKFRQKVRLAASAEPSSNASELTTNAIEAHNVLLLEKCSLNADSDSKSDTGTFASLWSNCSNSSFDKLINNWQPSSILHKEMLAVLAAVTEAIRENGGKESETEYFAALIATLDTLETEEALTATFSLLNMVVKRLPTPVLRLKFSDSCEIFRKHLNEYVEKENSTLLRCLISCVAAFLRAQEIAVWNLSHTQQIFKDILYLTTHSKPRVRKAAHKAVINILKGSVIVVTGQVTHHPVSSLTAEFCTRVIEETRVKDSIRVALHMLNLIKDILVVLNTSDIKHCCETILRMMTLGNVLIVTSSFQVFYNFFKTQSKSEALNCELNMKIIKALYDYQPSVNDTQPISAWLTLMKQAHICLFLKSRDQCLLSIPKLVKASVSCWLSDSNSIYSTVEECLKDVINICLRPTVSEISINAMQDIFDTFEKCFSYQYIAAWGSLCNVLSLIFEVFGPQYPDAFRNTLKNLSEMRESYDFKFSVELHRCVASAVKHMGPEIVLNVISLKMDLNDNNFNRSWLLPVLRDSVKDANLGFFVSYFIPLSKEIELKIDELNKSGNIAQIKVYSVLNSQIWSLLPSFCNNPRDLIPSFKLIARHLGQMLRRNSDLHVYILKALRLLISSNLSNETNKAELMRYAKNFLPILLKSYSSKDDVCAKDERLLIFENIKAFLSIADTETFNEQYTNLMKNFSRLKQEEDVNDSFRKYVLLDVLRAFIPCIKNEESITNIYNEIVIPFITNEMDKKSQKKGYQLIEEIIKSAPSNYIVKEAMRFLLKSLSTIVKSAKFAPLRSLKFVIENDLIKGKHEKAFLLELGLKEAISSLVGSSMKTKTAAYDLLIAIVNSYEDISQANERLLQQLENSDGETQSAIISALSKLLNEFKDRFSADEKANLLKRVLNEATHRHFRFKIKELLTAFIRKFGFEEIVKITPERYRKMLRSIRKIEARKTKDKSDKDSEISAVRSRKTNDINDLLEDSSEDEIDDDSLETMKRPIKRLRSDTYIAENQQYEEVLDLLDLDASKKILSTNPLQKKQNNESNLGFKISEDGKLIIEEPNEEKSRGVKRKSMDDEEEEENDEEMVVEKPPVLQYKPGGSGIHRPIEKSSPKMKFGDEYKSDKAAGDMKRKGKPDPFAYVQTKAQKVCGNRNRKI</sequence>
<dbReference type="SUPFAM" id="SSF48371">
    <property type="entry name" value="ARM repeat"/>
    <property type="match status" value="2"/>
</dbReference>
<organism evidence="6 7">
    <name type="scientific">Dinothrombium tinctorium</name>
    <dbReference type="NCBI Taxonomy" id="1965070"/>
    <lineage>
        <taxon>Eukaryota</taxon>
        <taxon>Metazoa</taxon>
        <taxon>Ecdysozoa</taxon>
        <taxon>Arthropoda</taxon>
        <taxon>Chelicerata</taxon>
        <taxon>Arachnida</taxon>
        <taxon>Acari</taxon>
        <taxon>Acariformes</taxon>
        <taxon>Trombidiformes</taxon>
        <taxon>Prostigmata</taxon>
        <taxon>Anystina</taxon>
        <taxon>Parasitengona</taxon>
        <taxon>Trombidioidea</taxon>
        <taxon>Trombidiidae</taxon>
        <taxon>Dinothrombium</taxon>
    </lineage>
</organism>
<evidence type="ECO:0000259" key="5">
    <source>
        <dbReference type="Pfam" id="PF25772"/>
    </source>
</evidence>
<dbReference type="PANTHER" id="PTHR48287:SF1">
    <property type="entry name" value="ARM REPEAT SUPERFAMILY PROTEIN"/>
    <property type="match status" value="1"/>
</dbReference>